<dbReference type="EMBL" id="KN847495">
    <property type="protein sequence ID" value="KIW15874.1"/>
    <property type="molecule type" value="Genomic_DNA"/>
</dbReference>
<dbReference type="STRING" id="91928.A0A0D2BX47"/>
<feature type="domain" description="Heterokaryon incompatibility" evidence="2">
    <location>
        <begin position="319"/>
        <end position="460"/>
    </location>
</feature>
<dbReference type="Pfam" id="PF06985">
    <property type="entry name" value="HET"/>
    <property type="match status" value="1"/>
</dbReference>
<dbReference type="AlphaFoldDB" id="A0A0D2BX47"/>
<dbReference type="InterPro" id="IPR010730">
    <property type="entry name" value="HET"/>
</dbReference>
<dbReference type="HOGENOM" id="CLU_003953_5_0_1"/>
<dbReference type="RefSeq" id="XP_016236090.1">
    <property type="nucleotide sequence ID" value="XM_016380263.1"/>
</dbReference>
<feature type="region of interest" description="Disordered" evidence="1">
    <location>
        <begin position="1"/>
        <end position="88"/>
    </location>
</feature>
<gene>
    <name evidence="3" type="ORF">PV08_05924</name>
</gene>
<evidence type="ECO:0000313" key="4">
    <source>
        <dbReference type="Proteomes" id="UP000053328"/>
    </source>
</evidence>
<evidence type="ECO:0000259" key="2">
    <source>
        <dbReference type="Pfam" id="PF06985"/>
    </source>
</evidence>
<reference evidence="3 4" key="1">
    <citation type="submission" date="2015-01" db="EMBL/GenBank/DDBJ databases">
        <title>The Genome Sequence of Exophiala spinifera CBS89968.</title>
        <authorList>
            <consortium name="The Broad Institute Genomics Platform"/>
            <person name="Cuomo C."/>
            <person name="de Hoog S."/>
            <person name="Gorbushina A."/>
            <person name="Stielow B."/>
            <person name="Teixiera M."/>
            <person name="Abouelleil A."/>
            <person name="Chapman S.B."/>
            <person name="Priest M."/>
            <person name="Young S.K."/>
            <person name="Wortman J."/>
            <person name="Nusbaum C."/>
            <person name="Birren B."/>
        </authorList>
    </citation>
    <scope>NUCLEOTIDE SEQUENCE [LARGE SCALE GENOMIC DNA]</scope>
    <source>
        <strain evidence="3 4">CBS 89968</strain>
    </source>
</reference>
<sequence>MTFQFSRLVPPAAGSTNQRQRQRLRRRQSQQVRASSPALASSSASTPTSPRTRNTNNNTNLSSTPVSASTTHDLSMSSSEPVDGPSTNATIISLTKKFRTLGRLSPWVKSGELRTPPEESYICDTCLRLDLRVESFCVQPGDNEYERQHKFRYLGRLSQIRRKTHCPFCRLILAIADRPFDQRTPSLHADDDPVCYARWVVDGQEDVGPDPARPGEHIFRPKTRRLLIYSEPQAFKDGYIVLLADDAPSREFFGRRITSPDLLDAEVLRRWIHVCESTHGEECEESLVHPDLLGKPKNVFRAIDVNNMCIVSVPQSSRYVALSYLWGKNFIQLFTTSKNLPKLSQPGALEKEKLPRTIKDAIRLTKMLGERYLWTDSLALLHDDGFQYHDDWVYARATVTVVAGSGKDANAGLPGVRKESRTFHQDIEEVKPGLRLMVSHLAEDYISTSQWDSRAWTFQERMLSRRCLLFVNGRIYYQCRRTTFCEDIEMPKGNGWSLDSIDMPTRIFRERPFVQYTSAVELYTRRELTNPADILHAFEGVQLVLEKRIGANIYYGLLETMMDSSLTWESNKRLLRRPGFPSWSWAGWVGEIQWKYTEPARSWIEWHADQADGIHTFPRQTLERIPPPIERAGDDQPMSSHNLSKTIPLLHFRTVTAHFALTSPALIHKSVISPLRKRLTGPSALSTVRPAPADPGLIRVGIADKNGLWCGTIDLDLTWMNRAGRSFEFLIMSKVSRFTDDELNIWEGTLPDDVEDILTGRNYGVYNVMLVSKRAGIYYREGLGRILAESLTRVLEPGPEWKDIVLG</sequence>
<dbReference type="OrthoDB" id="405906at2759"/>
<proteinExistence type="predicted"/>
<name>A0A0D2BX47_9EURO</name>
<dbReference type="VEuPathDB" id="FungiDB:PV08_05924"/>
<evidence type="ECO:0000313" key="3">
    <source>
        <dbReference type="EMBL" id="KIW15874.1"/>
    </source>
</evidence>
<protein>
    <recommendedName>
        <fullName evidence="2">Heterokaryon incompatibility domain-containing protein</fullName>
    </recommendedName>
</protein>
<evidence type="ECO:0000256" key="1">
    <source>
        <dbReference type="SAM" id="MobiDB-lite"/>
    </source>
</evidence>
<feature type="compositionally biased region" description="Polar residues" evidence="1">
    <location>
        <begin position="66"/>
        <end position="88"/>
    </location>
</feature>
<keyword evidence="4" id="KW-1185">Reference proteome</keyword>
<dbReference type="PANTHER" id="PTHR33112:SF12">
    <property type="entry name" value="HETEROKARYON INCOMPATIBILITY DOMAIN-CONTAINING PROTEIN"/>
    <property type="match status" value="1"/>
</dbReference>
<organism evidence="3 4">
    <name type="scientific">Exophiala spinifera</name>
    <dbReference type="NCBI Taxonomy" id="91928"/>
    <lineage>
        <taxon>Eukaryota</taxon>
        <taxon>Fungi</taxon>
        <taxon>Dikarya</taxon>
        <taxon>Ascomycota</taxon>
        <taxon>Pezizomycotina</taxon>
        <taxon>Eurotiomycetes</taxon>
        <taxon>Chaetothyriomycetidae</taxon>
        <taxon>Chaetothyriales</taxon>
        <taxon>Herpotrichiellaceae</taxon>
        <taxon>Exophiala</taxon>
    </lineage>
</organism>
<dbReference type="PANTHER" id="PTHR33112">
    <property type="entry name" value="DOMAIN PROTEIN, PUTATIVE-RELATED"/>
    <property type="match status" value="1"/>
</dbReference>
<dbReference type="GeneID" id="27333007"/>
<feature type="compositionally biased region" description="Low complexity" evidence="1">
    <location>
        <begin position="29"/>
        <end position="65"/>
    </location>
</feature>
<dbReference type="Proteomes" id="UP000053328">
    <property type="component" value="Unassembled WGS sequence"/>
</dbReference>
<accession>A0A0D2BX47</accession>